<dbReference type="Gene3D" id="3.30.450.40">
    <property type="match status" value="2"/>
</dbReference>
<dbReference type="SUPFAM" id="SSF46785">
    <property type="entry name" value="Winged helix' DNA-binding domain"/>
    <property type="match status" value="1"/>
</dbReference>
<dbReference type="PANTHER" id="PTHR30136:SF7">
    <property type="entry name" value="HTH-TYPE TRANSCRIPTIONAL REGULATOR KDGR-RELATED"/>
    <property type="match status" value="1"/>
</dbReference>
<feature type="domain" description="IclR-ED" evidence="5">
    <location>
        <begin position="81"/>
        <end position="235"/>
    </location>
</feature>
<dbReference type="SMART" id="SM00346">
    <property type="entry name" value="HTH_ICLR"/>
    <property type="match status" value="1"/>
</dbReference>
<dbReference type="InterPro" id="IPR005471">
    <property type="entry name" value="Tscrpt_reg_IclR_N"/>
</dbReference>
<protein>
    <submittedName>
        <fullName evidence="6">IclR family transcriptional regulator</fullName>
    </submittedName>
</protein>
<dbReference type="Proteomes" id="UP000464507">
    <property type="component" value="Chromosome"/>
</dbReference>
<dbReference type="Pfam" id="PF01614">
    <property type="entry name" value="IclR_C"/>
    <property type="match status" value="1"/>
</dbReference>
<keyword evidence="3" id="KW-0804">Transcription</keyword>
<organism evidence="6 7">
    <name type="scientific">Marisediminicola antarctica</name>
    <dbReference type="NCBI Taxonomy" id="674079"/>
    <lineage>
        <taxon>Bacteria</taxon>
        <taxon>Bacillati</taxon>
        <taxon>Actinomycetota</taxon>
        <taxon>Actinomycetes</taxon>
        <taxon>Micrococcales</taxon>
        <taxon>Microbacteriaceae</taxon>
        <taxon>Marisediminicola</taxon>
    </lineage>
</organism>
<evidence type="ECO:0000256" key="1">
    <source>
        <dbReference type="ARBA" id="ARBA00023015"/>
    </source>
</evidence>
<evidence type="ECO:0000313" key="7">
    <source>
        <dbReference type="Proteomes" id="UP000464507"/>
    </source>
</evidence>
<keyword evidence="7" id="KW-1185">Reference proteome</keyword>
<dbReference type="PROSITE" id="PS51077">
    <property type="entry name" value="HTH_ICLR"/>
    <property type="match status" value="1"/>
</dbReference>
<dbReference type="Gene3D" id="1.10.10.10">
    <property type="entry name" value="Winged helix-like DNA-binding domain superfamily/Winged helix DNA-binding domain"/>
    <property type="match status" value="1"/>
</dbReference>
<dbReference type="KEGG" id="mant:BHD05_00110"/>
<proteinExistence type="predicted"/>
<dbReference type="GO" id="GO:0003700">
    <property type="term" value="F:DNA-binding transcription factor activity"/>
    <property type="evidence" value="ECO:0007669"/>
    <property type="project" value="TreeGrafter"/>
</dbReference>
<evidence type="ECO:0000256" key="3">
    <source>
        <dbReference type="ARBA" id="ARBA00023163"/>
    </source>
</evidence>
<dbReference type="PANTHER" id="PTHR30136">
    <property type="entry name" value="HELIX-TURN-HELIX TRANSCRIPTIONAL REGULATOR, ICLR FAMILY"/>
    <property type="match status" value="1"/>
</dbReference>
<name>A0A7L5AJR7_9MICO</name>
<dbReference type="InterPro" id="IPR029016">
    <property type="entry name" value="GAF-like_dom_sf"/>
</dbReference>
<gene>
    <name evidence="6" type="ORF">BHD05_00110</name>
</gene>
<dbReference type="AlphaFoldDB" id="A0A7L5AJR7"/>
<dbReference type="InterPro" id="IPR050707">
    <property type="entry name" value="HTH_MetabolicPath_Reg"/>
</dbReference>
<dbReference type="InterPro" id="IPR036390">
    <property type="entry name" value="WH_DNA-bd_sf"/>
</dbReference>
<dbReference type="EMBL" id="CP017146">
    <property type="protein sequence ID" value="QHO70858.1"/>
    <property type="molecule type" value="Genomic_DNA"/>
</dbReference>
<dbReference type="GO" id="GO:0003677">
    <property type="term" value="F:DNA binding"/>
    <property type="evidence" value="ECO:0007669"/>
    <property type="project" value="UniProtKB-KW"/>
</dbReference>
<dbReference type="PROSITE" id="PS51078">
    <property type="entry name" value="ICLR_ED"/>
    <property type="match status" value="1"/>
</dbReference>
<dbReference type="SUPFAM" id="SSF55781">
    <property type="entry name" value="GAF domain-like"/>
    <property type="match status" value="1"/>
</dbReference>
<evidence type="ECO:0000256" key="2">
    <source>
        <dbReference type="ARBA" id="ARBA00023125"/>
    </source>
</evidence>
<keyword evidence="1" id="KW-0805">Transcription regulation</keyword>
<keyword evidence="2" id="KW-0238">DNA-binding</keyword>
<sequence length="235" mass="25129">MPHAPDAASTAESPEYAVPALDKALDVLELLADQSGGLTQAAIATAVGRSVNQIFRVLQRLERRGWIYRDRRSGLYLLSTRMLDLAHRHPPLRGLVELALGPMRRLAEAVRQSCNLSVLDADRVRVIAQVESPADFGFRARVGADFPIESTAAGIALTGGAPAGFLRRDDPMQPGITDLVVPVLGRDDRPVAALTIPYVATSFSEIGVDDVFGELIEAGRAISARLQGAGPDGTR</sequence>
<reference evidence="6 7" key="1">
    <citation type="submission" date="2016-09" db="EMBL/GenBank/DDBJ databases">
        <title>Complete genome sequence of microbes from the polar regions.</title>
        <authorList>
            <person name="Liao L."/>
            <person name="Chen B."/>
        </authorList>
    </citation>
    <scope>NUCLEOTIDE SEQUENCE [LARGE SCALE GENOMIC DNA]</scope>
    <source>
        <strain evidence="6 7">ZS314</strain>
    </source>
</reference>
<dbReference type="InterPro" id="IPR014757">
    <property type="entry name" value="Tscrpt_reg_IclR_C"/>
</dbReference>
<dbReference type="InterPro" id="IPR036388">
    <property type="entry name" value="WH-like_DNA-bd_sf"/>
</dbReference>
<evidence type="ECO:0000259" key="5">
    <source>
        <dbReference type="PROSITE" id="PS51078"/>
    </source>
</evidence>
<accession>A0A7L5AJR7</accession>
<feature type="domain" description="HTH iclR-type" evidence="4">
    <location>
        <begin position="18"/>
        <end position="80"/>
    </location>
</feature>
<evidence type="ECO:0000313" key="6">
    <source>
        <dbReference type="EMBL" id="QHO70858.1"/>
    </source>
</evidence>
<dbReference type="Pfam" id="PF09339">
    <property type="entry name" value="HTH_IclR"/>
    <property type="match status" value="1"/>
</dbReference>
<evidence type="ECO:0000259" key="4">
    <source>
        <dbReference type="PROSITE" id="PS51077"/>
    </source>
</evidence>
<dbReference type="GO" id="GO:0045892">
    <property type="term" value="P:negative regulation of DNA-templated transcription"/>
    <property type="evidence" value="ECO:0007669"/>
    <property type="project" value="TreeGrafter"/>
</dbReference>